<dbReference type="eggNOG" id="COG1959">
    <property type="taxonomic scope" value="Bacteria"/>
</dbReference>
<dbReference type="HOGENOM" id="CLU_107144_0_1_7"/>
<dbReference type="InterPro" id="IPR036390">
    <property type="entry name" value="WH_DNA-bd_sf"/>
</dbReference>
<evidence type="ECO:0000313" key="3">
    <source>
        <dbReference type="Proteomes" id="UP000008721"/>
    </source>
</evidence>
<dbReference type="GO" id="GO:0003677">
    <property type="term" value="F:DNA binding"/>
    <property type="evidence" value="ECO:0007669"/>
    <property type="project" value="UniProtKB-KW"/>
</dbReference>
<name>E4U355_SULKY</name>
<reference evidence="2 3" key="1">
    <citation type="journal article" date="2012" name="Stand. Genomic Sci.">
        <title>Complete genome sequence of the sulfur compounds oxidizing chemolithoautotroph Sulfuricurvum kujiense type strain (YK-1(T)).</title>
        <authorList>
            <person name="Han C."/>
            <person name="Kotsyurbenko O."/>
            <person name="Chertkov O."/>
            <person name="Held B."/>
            <person name="Lapidus A."/>
            <person name="Nolan M."/>
            <person name="Lucas S."/>
            <person name="Hammon N."/>
            <person name="Deshpande S."/>
            <person name="Cheng J.F."/>
            <person name="Tapia R."/>
            <person name="Goodwin L.A."/>
            <person name="Pitluck S."/>
            <person name="Liolios K."/>
            <person name="Pagani I."/>
            <person name="Ivanova N."/>
            <person name="Mavromatis K."/>
            <person name="Mikhailova N."/>
            <person name="Pati A."/>
            <person name="Chen A."/>
            <person name="Palaniappan K."/>
            <person name="Land M."/>
            <person name="Hauser L."/>
            <person name="Chang Y.J."/>
            <person name="Jeffries C.D."/>
            <person name="Brambilla E.M."/>
            <person name="Rohde M."/>
            <person name="Spring S."/>
            <person name="Sikorski J."/>
            <person name="Goker M."/>
            <person name="Woyke T."/>
            <person name="Bristow J."/>
            <person name="Eisen J.A."/>
            <person name="Markowitz V."/>
            <person name="Hugenholtz P."/>
            <person name="Kyrpides N.C."/>
            <person name="Klenk H.P."/>
            <person name="Detter J.C."/>
        </authorList>
    </citation>
    <scope>NUCLEOTIDE SEQUENCE [LARGE SCALE GENOMIC DNA]</scope>
    <source>
        <strain evidence="3">ATCC BAA-921 / DSM 16994 / JCM 11577 / YK-1</strain>
    </source>
</reference>
<dbReference type="KEGG" id="sku:Sulku_1062"/>
<dbReference type="GO" id="GO:0005829">
    <property type="term" value="C:cytosol"/>
    <property type="evidence" value="ECO:0007669"/>
    <property type="project" value="TreeGrafter"/>
</dbReference>
<dbReference type="PROSITE" id="PS01332">
    <property type="entry name" value="HTH_RRF2_1"/>
    <property type="match status" value="1"/>
</dbReference>
<keyword evidence="1" id="KW-0238">DNA-binding</keyword>
<accession>E4U355</accession>
<sequence>MAGISTKGSYGLAAMYELALHYGQGHLQIRDIAEKANIPQNYLEQILATLRKEGLIQSIRGAGGGYLLAKAPNAIAVFEILVALEGELCNPTDERLQPILHLYWDRIREDMKNVFHETLQDLVDQGNALNQQSMYFI</sequence>
<dbReference type="Gene3D" id="1.10.10.10">
    <property type="entry name" value="Winged helix-like DNA-binding domain superfamily/Winged helix DNA-binding domain"/>
    <property type="match status" value="1"/>
</dbReference>
<evidence type="ECO:0000256" key="1">
    <source>
        <dbReference type="ARBA" id="ARBA00023125"/>
    </source>
</evidence>
<dbReference type="InterPro" id="IPR030489">
    <property type="entry name" value="TR_Rrf2-type_CS"/>
</dbReference>
<dbReference type="EMBL" id="CP002355">
    <property type="protein sequence ID" value="ADR33725.1"/>
    <property type="molecule type" value="Genomic_DNA"/>
</dbReference>
<dbReference type="InterPro" id="IPR036388">
    <property type="entry name" value="WH-like_DNA-bd_sf"/>
</dbReference>
<evidence type="ECO:0000313" key="2">
    <source>
        <dbReference type="EMBL" id="ADR33725.1"/>
    </source>
</evidence>
<dbReference type="OrthoDB" id="9800519at2"/>
<organism evidence="2 3">
    <name type="scientific">Sulfuricurvum kujiense (strain ATCC BAA-921 / DSM 16994 / JCM 11577 / YK-1)</name>
    <dbReference type="NCBI Taxonomy" id="709032"/>
    <lineage>
        <taxon>Bacteria</taxon>
        <taxon>Pseudomonadati</taxon>
        <taxon>Campylobacterota</taxon>
        <taxon>Epsilonproteobacteria</taxon>
        <taxon>Campylobacterales</taxon>
        <taxon>Sulfurimonadaceae</taxon>
        <taxon>Sulfuricurvum</taxon>
    </lineage>
</organism>
<dbReference type="AlphaFoldDB" id="E4U355"/>
<dbReference type="GO" id="GO:0003700">
    <property type="term" value="F:DNA-binding transcription factor activity"/>
    <property type="evidence" value="ECO:0007669"/>
    <property type="project" value="TreeGrafter"/>
</dbReference>
<dbReference type="PANTHER" id="PTHR33221:SF5">
    <property type="entry name" value="HTH-TYPE TRANSCRIPTIONAL REGULATOR ISCR"/>
    <property type="match status" value="1"/>
</dbReference>
<dbReference type="PANTHER" id="PTHR33221">
    <property type="entry name" value="WINGED HELIX-TURN-HELIX TRANSCRIPTIONAL REGULATOR, RRF2 FAMILY"/>
    <property type="match status" value="1"/>
</dbReference>
<dbReference type="STRING" id="709032.Sulku_1062"/>
<dbReference type="RefSeq" id="WP_013459922.1">
    <property type="nucleotide sequence ID" value="NC_014762.1"/>
</dbReference>
<dbReference type="PROSITE" id="PS51197">
    <property type="entry name" value="HTH_RRF2_2"/>
    <property type="match status" value="1"/>
</dbReference>
<dbReference type="SUPFAM" id="SSF46785">
    <property type="entry name" value="Winged helix' DNA-binding domain"/>
    <property type="match status" value="1"/>
</dbReference>
<protein>
    <submittedName>
        <fullName evidence="2">Transcriptional regulator, BadM/Rrf2 family</fullName>
    </submittedName>
</protein>
<dbReference type="Pfam" id="PF02082">
    <property type="entry name" value="Rrf2"/>
    <property type="match status" value="1"/>
</dbReference>
<dbReference type="Proteomes" id="UP000008721">
    <property type="component" value="Chromosome"/>
</dbReference>
<gene>
    <name evidence="2" type="ordered locus">Sulku_1062</name>
</gene>
<proteinExistence type="predicted"/>
<dbReference type="NCBIfam" id="TIGR00738">
    <property type="entry name" value="rrf2_super"/>
    <property type="match status" value="1"/>
</dbReference>
<keyword evidence="3" id="KW-1185">Reference proteome</keyword>
<dbReference type="InterPro" id="IPR000944">
    <property type="entry name" value="Tscrpt_reg_Rrf2"/>
</dbReference>